<keyword evidence="1" id="KW-0812">Transmembrane</keyword>
<feature type="transmembrane region" description="Helical" evidence="1">
    <location>
        <begin position="26"/>
        <end position="46"/>
    </location>
</feature>
<name>A0A812CB79_ACAPH</name>
<keyword evidence="1" id="KW-1133">Transmembrane helix</keyword>
<feature type="transmembrane region" description="Helical" evidence="1">
    <location>
        <begin position="166"/>
        <end position="188"/>
    </location>
</feature>
<sequence length="245" mass="28423">MTLPFPFILTNFPGSDTEKYPFNHSLTLLFIILSSFSVLFTSLTIFSSSSLEPIFFSFLFSSNHSSIQYLSFLSLPSLLTFYPPSVSPNIYFYQQRFFFFIAFPSSSVLNINLLFSHTFSLHSINKTNIFFSSFSSPSFKLNVDTLFTTYLLLIVLFFSFLECLSFSLHSHFIFFLHLCLFISTFLIFNTHFSFSSSSFLSYLFFLFLSTTHSLSLSCFLYFPLYSLSPTIVSYSYPFHPPHYFP</sequence>
<feature type="transmembrane region" description="Helical" evidence="1">
    <location>
        <begin position="141"/>
        <end position="160"/>
    </location>
</feature>
<proteinExistence type="predicted"/>
<evidence type="ECO:0000313" key="3">
    <source>
        <dbReference type="Proteomes" id="UP000597762"/>
    </source>
</evidence>
<dbReference type="AlphaFoldDB" id="A0A812CB79"/>
<reference evidence="2" key="1">
    <citation type="submission" date="2021-01" db="EMBL/GenBank/DDBJ databases">
        <authorList>
            <person name="Li R."/>
            <person name="Bekaert M."/>
        </authorList>
    </citation>
    <scope>NUCLEOTIDE SEQUENCE</scope>
    <source>
        <strain evidence="2">Farmed</strain>
    </source>
</reference>
<gene>
    <name evidence="2" type="ORF">SPHA_31867</name>
</gene>
<dbReference type="EMBL" id="CAHIKZ030001323">
    <property type="protein sequence ID" value="CAE1259848.1"/>
    <property type="molecule type" value="Genomic_DNA"/>
</dbReference>
<evidence type="ECO:0000256" key="1">
    <source>
        <dbReference type="SAM" id="Phobius"/>
    </source>
</evidence>
<feature type="transmembrane region" description="Helical" evidence="1">
    <location>
        <begin position="67"/>
        <end position="85"/>
    </location>
</feature>
<organism evidence="2 3">
    <name type="scientific">Acanthosepion pharaonis</name>
    <name type="common">Pharaoh cuttlefish</name>
    <name type="synonym">Sepia pharaonis</name>
    <dbReference type="NCBI Taxonomy" id="158019"/>
    <lineage>
        <taxon>Eukaryota</taxon>
        <taxon>Metazoa</taxon>
        <taxon>Spiralia</taxon>
        <taxon>Lophotrochozoa</taxon>
        <taxon>Mollusca</taxon>
        <taxon>Cephalopoda</taxon>
        <taxon>Coleoidea</taxon>
        <taxon>Decapodiformes</taxon>
        <taxon>Sepiida</taxon>
        <taxon>Sepiina</taxon>
        <taxon>Sepiidae</taxon>
        <taxon>Acanthosepion</taxon>
    </lineage>
</organism>
<keyword evidence="3" id="KW-1185">Reference proteome</keyword>
<protein>
    <submittedName>
        <fullName evidence="2">Uncharacterized protein</fullName>
    </submittedName>
</protein>
<dbReference type="Proteomes" id="UP000597762">
    <property type="component" value="Unassembled WGS sequence"/>
</dbReference>
<evidence type="ECO:0000313" key="2">
    <source>
        <dbReference type="EMBL" id="CAE1259848.1"/>
    </source>
</evidence>
<feature type="transmembrane region" description="Helical" evidence="1">
    <location>
        <begin position="97"/>
        <end position="120"/>
    </location>
</feature>
<feature type="transmembrane region" description="Helical" evidence="1">
    <location>
        <begin position="200"/>
        <end position="222"/>
    </location>
</feature>
<comment type="caution">
    <text evidence="2">The sequence shown here is derived from an EMBL/GenBank/DDBJ whole genome shotgun (WGS) entry which is preliminary data.</text>
</comment>
<accession>A0A812CB79</accession>
<keyword evidence="1" id="KW-0472">Membrane</keyword>